<evidence type="ECO:0000313" key="10">
    <source>
        <dbReference type="Proteomes" id="UP000250780"/>
    </source>
</evidence>
<dbReference type="PANTHER" id="PTHR30451:SF6">
    <property type="entry name" value="OUTER MEMBRANE USHER PROTEIN SFMD"/>
    <property type="match status" value="1"/>
</dbReference>
<dbReference type="InterPro" id="IPR037224">
    <property type="entry name" value="PapC_N_sf"/>
</dbReference>
<evidence type="ECO:0000256" key="2">
    <source>
        <dbReference type="ARBA" id="ARBA00008064"/>
    </source>
</evidence>
<dbReference type="EMBL" id="UASD01000008">
    <property type="protein sequence ID" value="SPX11467.1"/>
    <property type="molecule type" value="Genomic_DNA"/>
</dbReference>
<dbReference type="AlphaFoldDB" id="A0A2X1NAA9"/>
<evidence type="ECO:0000256" key="5">
    <source>
        <dbReference type="ARBA" id="ARBA00022729"/>
    </source>
</evidence>
<evidence type="ECO:0000256" key="4">
    <source>
        <dbReference type="ARBA" id="ARBA00022692"/>
    </source>
</evidence>
<keyword evidence="6" id="KW-0472">Membrane</keyword>
<evidence type="ECO:0000313" key="9">
    <source>
        <dbReference type="EMBL" id="SPX11467.1"/>
    </source>
</evidence>
<dbReference type="InterPro" id="IPR025885">
    <property type="entry name" value="PapC_N"/>
</dbReference>
<dbReference type="InterPro" id="IPR000015">
    <property type="entry name" value="Fimb_usher"/>
</dbReference>
<dbReference type="GO" id="GO:0015473">
    <property type="term" value="F:fimbrial usher porin activity"/>
    <property type="evidence" value="ECO:0007669"/>
    <property type="project" value="InterPro"/>
</dbReference>
<evidence type="ECO:0000256" key="1">
    <source>
        <dbReference type="ARBA" id="ARBA00004571"/>
    </source>
</evidence>
<protein>
    <submittedName>
        <fullName evidence="9">Fimbrial outer membrane usher protein</fullName>
    </submittedName>
</protein>
<keyword evidence="5" id="KW-0732">Signal</keyword>
<dbReference type="Pfam" id="PF13954">
    <property type="entry name" value="PapC_N"/>
    <property type="match status" value="1"/>
</dbReference>
<reference evidence="9 10" key="1">
    <citation type="submission" date="2018-06" db="EMBL/GenBank/DDBJ databases">
        <authorList>
            <consortium name="Pathogen Informatics"/>
            <person name="Doyle S."/>
        </authorList>
    </citation>
    <scope>NUCLEOTIDE SEQUENCE [LARGE SCALE GENOMIC DNA]</scope>
    <source>
        <strain evidence="9 10">NCTC9073</strain>
    </source>
</reference>
<keyword evidence="3" id="KW-0813">Transport</keyword>
<dbReference type="Proteomes" id="UP000250780">
    <property type="component" value="Unassembled WGS sequence"/>
</dbReference>
<accession>A0A2X1NAA9</accession>
<keyword evidence="4" id="KW-0812">Transmembrane</keyword>
<comment type="subcellular location">
    <subcellularLocation>
        <location evidence="1">Cell outer membrane</location>
        <topology evidence="1">Multi-pass membrane protein</topology>
    </subcellularLocation>
</comment>
<dbReference type="Gene3D" id="3.10.20.410">
    <property type="match status" value="1"/>
</dbReference>
<evidence type="ECO:0000256" key="6">
    <source>
        <dbReference type="ARBA" id="ARBA00023136"/>
    </source>
</evidence>
<evidence type="ECO:0000259" key="8">
    <source>
        <dbReference type="Pfam" id="PF13954"/>
    </source>
</evidence>
<evidence type="ECO:0000256" key="3">
    <source>
        <dbReference type="ARBA" id="ARBA00022448"/>
    </source>
</evidence>
<feature type="domain" description="PapC N-terminal" evidence="8">
    <location>
        <begin position="1"/>
        <end position="87"/>
    </location>
</feature>
<evidence type="ECO:0000256" key="7">
    <source>
        <dbReference type="ARBA" id="ARBA00023237"/>
    </source>
</evidence>
<comment type="similarity">
    <text evidence="2">Belongs to the fimbrial export usher family.</text>
</comment>
<organism evidence="9 10">
    <name type="scientific">Escherichia coli</name>
    <dbReference type="NCBI Taxonomy" id="562"/>
    <lineage>
        <taxon>Bacteria</taxon>
        <taxon>Pseudomonadati</taxon>
        <taxon>Pseudomonadota</taxon>
        <taxon>Gammaproteobacteria</taxon>
        <taxon>Enterobacterales</taxon>
        <taxon>Enterobacteriaceae</taxon>
        <taxon>Escherichia</taxon>
    </lineage>
</organism>
<dbReference type="SUPFAM" id="SSF141729">
    <property type="entry name" value="FimD N-terminal domain-like"/>
    <property type="match status" value="1"/>
</dbReference>
<sequence>MPCFNQVLLERIGLNSSAFPELAQQQNNKCINLLKAVPDATINFDFAAMRLNITIPQIALLSSAHGYIPPEEWDEGIPALLLNYNFTGNRGNGNDSYFLVSSAGLILARGVYATMVPGTIFAEMDIIQNSGIILAPGYSAPLFR</sequence>
<name>A0A2X1NAA9_ECOLX</name>
<dbReference type="PANTHER" id="PTHR30451">
    <property type="entry name" value="OUTER MEMBRANE USHER PROTEIN"/>
    <property type="match status" value="1"/>
</dbReference>
<proteinExistence type="inferred from homology"/>
<dbReference type="GO" id="GO:0009297">
    <property type="term" value="P:pilus assembly"/>
    <property type="evidence" value="ECO:0007669"/>
    <property type="project" value="InterPro"/>
</dbReference>
<gene>
    <name evidence="9" type="primary">sfmD_2</name>
    <name evidence="9" type="ORF">NCTC9073_02805</name>
</gene>
<keyword evidence="7" id="KW-0998">Cell outer membrane</keyword>
<dbReference type="GO" id="GO:0009279">
    <property type="term" value="C:cell outer membrane"/>
    <property type="evidence" value="ECO:0007669"/>
    <property type="project" value="UniProtKB-SubCell"/>
</dbReference>